<evidence type="ECO:0000256" key="1">
    <source>
        <dbReference type="ARBA" id="ARBA00009493"/>
    </source>
</evidence>
<evidence type="ECO:0000256" key="3">
    <source>
        <dbReference type="ARBA" id="ARBA00022478"/>
    </source>
</evidence>
<dbReference type="SUPFAM" id="SSF56672">
    <property type="entry name" value="DNA/RNA polymerases"/>
    <property type="match status" value="1"/>
</dbReference>
<dbReference type="InterPro" id="IPR046950">
    <property type="entry name" value="DNA-dir_Rpol_C_phage-type"/>
</dbReference>
<protein>
    <recommendedName>
        <fullName evidence="2">DNA-directed RNA polymerase</fullName>
        <ecNumber evidence="2">2.7.7.6</ecNumber>
    </recommendedName>
</protein>
<gene>
    <name evidence="9" type="ORF">EZV62_027784</name>
</gene>
<keyword evidence="3" id="KW-0240">DNA-directed RNA polymerase</keyword>
<organism evidence="9 10">
    <name type="scientific">Acer yangbiense</name>
    <dbReference type="NCBI Taxonomy" id="1000413"/>
    <lineage>
        <taxon>Eukaryota</taxon>
        <taxon>Viridiplantae</taxon>
        <taxon>Streptophyta</taxon>
        <taxon>Embryophyta</taxon>
        <taxon>Tracheophyta</taxon>
        <taxon>Spermatophyta</taxon>
        <taxon>Magnoliopsida</taxon>
        <taxon>eudicotyledons</taxon>
        <taxon>Gunneridae</taxon>
        <taxon>Pentapetalae</taxon>
        <taxon>rosids</taxon>
        <taxon>malvids</taxon>
        <taxon>Sapindales</taxon>
        <taxon>Sapindaceae</taxon>
        <taxon>Hippocastanoideae</taxon>
        <taxon>Acereae</taxon>
        <taxon>Acer</taxon>
    </lineage>
</organism>
<dbReference type="PROSITE" id="PS00489">
    <property type="entry name" value="RNA_POL_PHAGE_2"/>
    <property type="match status" value="1"/>
</dbReference>
<comment type="caution">
    <text evidence="9">The sequence shown here is derived from an EMBL/GenBank/DDBJ whole genome shotgun (WGS) entry which is preliminary data.</text>
</comment>
<evidence type="ECO:0000256" key="5">
    <source>
        <dbReference type="ARBA" id="ARBA00022695"/>
    </source>
</evidence>
<dbReference type="EMBL" id="VAHF01000014">
    <property type="protein sequence ID" value="TXG46710.1"/>
    <property type="molecule type" value="Genomic_DNA"/>
</dbReference>
<evidence type="ECO:0000313" key="10">
    <source>
        <dbReference type="Proteomes" id="UP000323000"/>
    </source>
</evidence>
<dbReference type="Proteomes" id="UP000323000">
    <property type="component" value="Mitochondrion MT"/>
</dbReference>
<keyword evidence="4" id="KW-0808">Transferase</keyword>
<name>A0A5C7GQ69_9ROSI</name>
<comment type="similarity">
    <text evidence="1">Belongs to the phage and mitochondrial RNA polymerase family.</text>
</comment>
<dbReference type="GO" id="GO:0006390">
    <property type="term" value="P:mitochondrial transcription"/>
    <property type="evidence" value="ECO:0007669"/>
    <property type="project" value="TreeGrafter"/>
</dbReference>
<keyword evidence="10" id="KW-1185">Reference proteome</keyword>
<dbReference type="AlphaFoldDB" id="A0A5C7GQ69"/>
<evidence type="ECO:0000256" key="6">
    <source>
        <dbReference type="ARBA" id="ARBA00023163"/>
    </source>
</evidence>
<dbReference type="GO" id="GO:0003677">
    <property type="term" value="F:DNA binding"/>
    <property type="evidence" value="ECO:0007669"/>
    <property type="project" value="InterPro"/>
</dbReference>
<dbReference type="InterPro" id="IPR043502">
    <property type="entry name" value="DNA/RNA_pol_sf"/>
</dbReference>
<dbReference type="Pfam" id="PF00940">
    <property type="entry name" value="RNA_pol"/>
    <property type="match status" value="1"/>
</dbReference>
<dbReference type="Gene3D" id="1.10.150.20">
    <property type="entry name" value="5' to 3' exonuclease, C-terminal subdomain"/>
    <property type="match status" value="1"/>
</dbReference>
<dbReference type="InterPro" id="IPR002092">
    <property type="entry name" value="DNA-dir_Rpol_phage-type"/>
</dbReference>
<evidence type="ECO:0000313" key="9">
    <source>
        <dbReference type="EMBL" id="TXG46710.1"/>
    </source>
</evidence>
<dbReference type="PANTHER" id="PTHR10102">
    <property type="entry name" value="DNA-DIRECTED RNA POLYMERASE, MITOCHONDRIAL"/>
    <property type="match status" value="1"/>
</dbReference>
<sequence length="651" mass="76000">MKKTRTMKDPKDKKASRGNFLFGVCLVEFMHERNLIVYNTISGSVIDIYKKDGYKALKTYASCTFDIRSLPLRLNLPMIYKPLDWKIKKNTPTTITLNDIEGGYLNSFSGELYNSFRLLTSHDVSTFYIILKNAEAMCNVLSQLQSQVFEINRNVLDFIKVNRNRLEEVGLLVDRRLSKLNIQKASDKLRSLYFNDEVVKKEISINSLLNDLLKRLQQARYEDFILTLACSYKDYKFYLPAFVDFRGRIYRAGVLHFHERDLSKCLLLFSKDKYPQLDKKELLSKRAHLACAAAYKYKKFDTYMKSYNWYIKNHNKMKKNPLDISDNMLIELARKASDPFQFIAKYLSNDRVTDDNRIVGLNKVPLSQDAAASAYQIMSYLLLNIEIGKLTNLIPSQEDEDFDSDEYLIDDEYDLLSEDEKSQLKYKLKDLYLSFKEELLKFLKSRLEPNKYSIIQSGLTRKVVKKRFMPLIYGKTVHAMSTDISEVYGSMLSKKDHYKMATLCNEFFIHKCPDIANLMNLLNLIGWLSAYMGTSVYYGTPYITTVQDYMRSKKAEISIYDRVSYKRRRVTLRVPTLDRDKRKTKVSTCVNFIHQKDAYIAMKVVEKLTSVTNGDAPIYTVHDNFRTSAVYAKHVPFIYTNVFIEITLYNK</sequence>
<evidence type="ECO:0000259" key="8">
    <source>
        <dbReference type="Pfam" id="PF00940"/>
    </source>
</evidence>
<feature type="domain" description="DNA-directed RNA polymerase C-terminal" evidence="8">
    <location>
        <begin position="288"/>
        <end position="646"/>
    </location>
</feature>
<dbReference type="PANTHER" id="PTHR10102:SF8">
    <property type="entry name" value="DNA-DIRECTED RNA POLYMERASE-RELATED"/>
    <property type="match status" value="1"/>
</dbReference>
<keyword evidence="6" id="KW-0804">Transcription</keyword>
<reference evidence="10" key="1">
    <citation type="journal article" date="2019" name="Gigascience">
        <title>De novo genome assembly of the endangered Acer yangbiense, a plant species with extremely small populations endemic to Yunnan Province, China.</title>
        <authorList>
            <person name="Yang J."/>
            <person name="Wariss H.M."/>
            <person name="Tao L."/>
            <person name="Zhang R."/>
            <person name="Yun Q."/>
            <person name="Hollingsworth P."/>
            <person name="Dao Z."/>
            <person name="Luo G."/>
            <person name="Guo H."/>
            <person name="Ma Y."/>
            <person name="Sun W."/>
        </authorList>
    </citation>
    <scope>NUCLEOTIDE SEQUENCE [LARGE SCALE GENOMIC DNA]</scope>
    <source>
        <strain evidence="10">cv. Malutang</strain>
    </source>
</reference>
<keyword evidence="9" id="KW-0496">Mitochondrion</keyword>
<accession>A0A5C7GQ69</accession>
<geneLocation type="mitochondrion" evidence="9"/>
<dbReference type="EC" id="2.7.7.6" evidence="2"/>
<comment type="catalytic activity">
    <reaction evidence="7">
        <text>RNA(n) + a ribonucleoside 5'-triphosphate = RNA(n+1) + diphosphate</text>
        <dbReference type="Rhea" id="RHEA:21248"/>
        <dbReference type="Rhea" id="RHEA-COMP:14527"/>
        <dbReference type="Rhea" id="RHEA-COMP:17342"/>
        <dbReference type="ChEBI" id="CHEBI:33019"/>
        <dbReference type="ChEBI" id="CHEBI:61557"/>
        <dbReference type="ChEBI" id="CHEBI:140395"/>
        <dbReference type="EC" id="2.7.7.6"/>
    </reaction>
</comment>
<evidence type="ECO:0000256" key="4">
    <source>
        <dbReference type="ARBA" id="ARBA00022679"/>
    </source>
</evidence>
<proteinExistence type="inferred from homology"/>
<keyword evidence="5" id="KW-0548">Nucleotidyltransferase</keyword>
<evidence type="ECO:0000256" key="7">
    <source>
        <dbReference type="ARBA" id="ARBA00048552"/>
    </source>
</evidence>
<evidence type="ECO:0000256" key="2">
    <source>
        <dbReference type="ARBA" id="ARBA00012418"/>
    </source>
</evidence>
<dbReference type="GO" id="GO:0034245">
    <property type="term" value="C:mitochondrial DNA-directed RNA polymerase complex"/>
    <property type="evidence" value="ECO:0007669"/>
    <property type="project" value="TreeGrafter"/>
</dbReference>
<dbReference type="GO" id="GO:0003899">
    <property type="term" value="F:DNA-directed RNA polymerase activity"/>
    <property type="evidence" value="ECO:0007669"/>
    <property type="project" value="UniProtKB-EC"/>
</dbReference>